<reference evidence="17 18" key="1">
    <citation type="submission" date="2021-03" db="EMBL/GenBank/DDBJ databases">
        <title>Whole genome shotgun sequence of Actinoplanes toevensis NBRC 105298.</title>
        <authorList>
            <person name="Komaki H."/>
            <person name="Tamura T."/>
        </authorList>
    </citation>
    <scope>NUCLEOTIDE SEQUENCE [LARGE SCALE GENOMIC DNA]</scope>
    <source>
        <strain evidence="17 18">NBRC 105298</strain>
    </source>
</reference>
<proteinExistence type="predicted"/>
<dbReference type="Gene3D" id="3.30.565.10">
    <property type="entry name" value="Histidine kinase-like ATPase, C-terminal domain"/>
    <property type="match status" value="1"/>
</dbReference>
<dbReference type="GO" id="GO:0005524">
    <property type="term" value="F:ATP binding"/>
    <property type="evidence" value="ECO:0007669"/>
    <property type="project" value="UniProtKB-KW"/>
</dbReference>
<dbReference type="InterPro" id="IPR004358">
    <property type="entry name" value="Sig_transdc_His_kin-like_C"/>
</dbReference>
<dbReference type="InterPro" id="IPR003661">
    <property type="entry name" value="HisK_dim/P_dom"/>
</dbReference>
<evidence type="ECO:0000256" key="1">
    <source>
        <dbReference type="ARBA" id="ARBA00000085"/>
    </source>
</evidence>
<dbReference type="PANTHER" id="PTHR42878">
    <property type="entry name" value="TWO-COMPONENT HISTIDINE KINASE"/>
    <property type="match status" value="1"/>
</dbReference>
<keyword evidence="12" id="KW-0902">Two-component regulatory system</keyword>
<gene>
    <name evidence="17" type="ORF">Ato02nite_085130</name>
</gene>
<dbReference type="SMART" id="SM01079">
    <property type="entry name" value="CHASE"/>
    <property type="match status" value="1"/>
</dbReference>
<dbReference type="InterPro" id="IPR000014">
    <property type="entry name" value="PAS"/>
</dbReference>
<dbReference type="EMBL" id="BOQN01000125">
    <property type="protein sequence ID" value="GIM96720.1"/>
    <property type="molecule type" value="Genomic_DNA"/>
</dbReference>
<dbReference type="Pfam" id="PF08448">
    <property type="entry name" value="PAS_4"/>
    <property type="match status" value="1"/>
</dbReference>
<organism evidence="17 18">
    <name type="scientific">Paractinoplanes toevensis</name>
    <dbReference type="NCBI Taxonomy" id="571911"/>
    <lineage>
        <taxon>Bacteria</taxon>
        <taxon>Bacillati</taxon>
        <taxon>Actinomycetota</taxon>
        <taxon>Actinomycetes</taxon>
        <taxon>Micromonosporales</taxon>
        <taxon>Micromonosporaceae</taxon>
        <taxon>Paractinoplanes</taxon>
    </lineage>
</organism>
<name>A0A920BQ52_9ACTN</name>
<comment type="caution">
    <text evidence="17">The sequence shown here is derived from an EMBL/GenBank/DDBJ whole genome shotgun (WGS) entry which is preliminary data.</text>
</comment>
<dbReference type="RefSeq" id="WP_213012395.1">
    <property type="nucleotide sequence ID" value="NZ_BOQN01000125.1"/>
</dbReference>
<dbReference type="CDD" id="cd00082">
    <property type="entry name" value="HisKA"/>
    <property type="match status" value="1"/>
</dbReference>
<keyword evidence="18" id="KW-1185">Reference proteome</keyword>
<keyword evidence="8" id="KW-0547">Nucleotide-binding</keyword>
<dbReference type="Proteomes" id="UP000677082">
    <property type="component" value="Unassembled WGS sequence"/>
</dbReference>
<feature type="domain" description="Histidine kinase" evidence="15">
    <location>
        <begin position="508"/>
        <end position="731"/>
    </location>
</feature>
<feature type="domain" description="CHASE" evidence="16">
    <location>
        <begin position="147"/>
        <end position="246"/>
    </location>
</feature>
<evidence type="ECO:0000256" key="13">
    <source>
        <dbReference type="ARBA" id="ARBA00023136"/>
    </source>
</evidence>
<evidence type="ECO:0000256" key="12">
    <source>
        <dbReference type="ARBA" id="ARBA00023012"/>
    </source>
</evidence>
<dbReference type="SMART" id="SM00388">
    <property type="entry name" value="HisKA"/>
    <property type="match status" value="1"/>
</dbReference>
<dbReference type="InterPro" id="IPR006189">
    <property type="entry name" value="CHASE_dom"/>
</dbReference>
<dbReference type="InterPro" id="IPR003594">
    <property type="entry name" value="HATPase_dom"/>
</dbReference>
<evidence type="ECO:0000256" key="7">
    <source>
        <dbReference type="ARBA" id="ARBA00022692"/>
    </source>
</evidence>
<dbReference type="InterPro" id="IPR035965">
    <property type="entry name" value="PAS-like_dom_sf"/>
</dbReference>
<dbReference type="Gene3D" id="3.30.450.350">
    <property type="entry name" value="CHASE domain"/>
    <property type="match status" value="1"/>
</dbReference>
<dbReference type="PRINTS" id="PR00344">
    <property type="entry name" value="BCTRLSENSOR"/>
</dbReference>
<dbReference type="CDD" id="cd00130">
    <property type="entry name" value="PAS"/>
    <property type="match status" value="1"/>
</dbReference>
<evidence type="ECO:0000256" key="10">
    <source>
        <dbReference type="ARBA" id="ARBA00022840"/>
    </source>
</evidence>
<dbReference type="SMART" id="SM00387">
    <property type="entry name" value="HATPase_c"/>
    <property type="match status" value="1"/>
</dbReference>
<dbReference type="PROSITE" id="PS50839">
    <property type="entry name" value="CHASE"/>
    <property type="match status" value="1"/>
</dbReference>
<dbReference type="Pfam" id="PF00512">
    <property type="entry name" value="HisKA"/>
    <property type="match status" value="1"/>
</dbReference>
<dbReference type="InterPro" id="IPR036890">
    <property type="entry name" value="HATPase_C_sf"/>
</dbReference>
<dbReference type="InterPro" id="IPR042240">
    <property type="entry name" value="CHASE_sf"/>
</dbReference>
<keyword evidence="7" id="KW-0812">Transmembrane</keyword>
<dbReference type="GO" id="GO:0000155">
    <property type="term" value="F:phosphorelay sensor kinase activity"/>
    <property type="evidence" value="ECO:0007669"/>
    <property type="project" value="InterPro"/>
</dbReference>
<keyword evidence="9" id="KW-0418">Kinase</keyword>
<dbReference type="InterPro" id="IPR013656">
    <property type="entry name" value="PAS_4"/>
</dbReference>
<dbReference type="SUPFAM" id="SSF47384">
    <property type="entry name" value="Homodimeric domain of signal transducing histidine kinase"/>
    <property type="match status" value="1"/>
</dbReference>
<evidence type="ECO:0000256" key="11">
    <source>
        <dbReference type="ARBA" id="ARBA00022989"/>
    </source>
</evidence>
<dbReference type="EC" id="2.7.13.3" evidence="4"/>
<dbReference type="GO" id="GO:0007234">
    <property type="term" value="P:osmosensory signaling via phosphorelay pathway"/>
    <property type="evidence" value="ECO:0007669"/>
    <property type="project" value="TreeGrafter"/>
</dbReference>
<evidence type="ECO:0000256" key="4">
    <source>
        <dbReference type="ARBA" id="ARBA00012438"/>
    </source>
</evidence>
<evidence type="ECO:0000313" key="17">
    <source>
        <dbReference type="EMBL" id="GIM96720.1"/>
    </source>
</evidence>
<dbReference type="PANTHER" id="PTHR42878:SF7">
    <property type="entry name" value="SENSOR HISTIDINE KINASE GLRK"/>
    <property type="match status" value="1"/>
</dbReference>
<dbReference type="GO" id="GO:0000156">
    <property type="term" value="F:phosphorelay response regulator activity"/>
    <property type="evidence" value="ECO:0007669"/>
    <property type="project" value="TreeGrafter"/>
</dbReference>
<dbReference type="InterPro" id="IPR050351">
    <property type="entry name" value="BphY/WalK/GraS-like"/>
</dbReference>
<evidence type="ECO:0000259" key="15">
    <source>
        <dbReference type="PROSITE" id="PS50109"/>
    </source>
</evidence>
<evidence type="ECO:0000256" key="9">
    <source>
        <dbReference type="ARBA" id="ARBA00022777"/>
    </source>
</evidence>
<dbReference type="GO" id="GO:0030295">
    <property type="term" value="F:protein kinase activator activity"/>
    <property type="evidence" value="ECO:0007669"/>
    <property type="project" value="TreeGrafter"/>
</dbReference>
<dbReference type="Gene3D" id="1.10.287.130">
    <property type="match status" value="1"/>
</dbReference>
<evidence type="ECO:0000259" key="16">
    <source>
        <dbReference type="PROSITE" id="PS50839"/>
    </source>
</evidence>
<evidence type="ECO:0000256" key="3">
    <source>
        <dbReference type="ARBA" id="ARBA00004236"/>
    </source>
</evidence>
<dbReference type="InterPro" id="IPR036097">
    <property type="entry name" value="HisK_dim/P_sf"/>
</dbReference>
<keyword evidence="10" id="KW-0067">ATP-binding</keyword>
<keyword evidence="11" id="KW-1133">Transmembrane helix</keyword>
<keyword evidence="13" id="KW-0472">Membrane</keyword>
<evidence type="ECO:0000256" key="5">
    <source>
        <dbReference type="ARBA" id="ARBA00022553"/>
    </source>
</evidence>
<dbReference type="SUPFAM" id="SSF55785">
    <property type="entry name" value="PYP-like sensor domain (PAS domain)"/>
    <property type="match status" value="1"/>
</dbReference>
<evidence type="ECO:0000256" key="14">
    <source>
        <dbReference type="ARBA" id="ARBA00039401"/>
    </source>
</evidence>
<sequence length="751" mass="79427">MTRLAVRLRARQALLLAGLVAVIAAIATFGAAAALAAGQRDNAEQQLARRNALVVAAATAEIGRYVDTVSAVASATGAFENLTAAKFAQVTAPLAERHLAGVTSVVLVVPATDGQVAATQAKWRTRGLPELRLRPHRAVPEHLFTVFVRSLDSSTGRRQAGIDVGQAPAPAHAMQAARRSGQVTISDAYQLIIDQSLPPAQRQMSFVLAAPVYAINAVTGVRRQSGWILMGLRGQKFLDAALSQVSQGLLDVTLTADDAAGRPVTVAAVRSANTGRRDLTSNGSITVADHRWQLHVAAHGAALPGGITRLPAVVAVSGSLLGLLLAGLVWVLATGRARAEAKVRTATSELVAAEGAAREQADLLEAVMDSISDGVVVIDEHRRLLVYNPAAQALIDLEQHPADHNWAGRIGFYEADGVTPFRTADLPLIRALDGEHTEQDEMVVRTATRPDPMTVSVSARPLHRANSRVGAVAVFHDVTARKAVEAELAATISDLREREADLRGFAAVAAHDLRAPLSVVAGYAELLNEGLADGDDVATLRPTAARIISGVDRMRRLIDDLLAYATARDGNLNLEPVALRSLVDEVVNDRTMHLRIPGHPQPPRPDITTAALPLVLADRAMVRQLLDNLIGNALKYTHPGQLPHVVISAHPQPDGRVRIDVADRGIGIPAEDQPRVFTSFHRAAQHAGGYPGTGLGLAICHRVVERHGGWIVATDNPGGGTLISFTLPVMGTAPVTTRRVLPTPATAPAAD</sequence>
<evidence type="ECO:0000256" key="8">
    <source>
        <dbReference type="ARBA" id="ARBA00022741"/>
    </source>
</evidence>
<dbReference type="Gene3D" id="3.30.450.20">
    <property type="entry name" value="PAS domain"/>
    <property type="match status" value="1"/>
</dbReference>
<dbReference type="PROSITE" id="PS50109">
    <property type="entry name" value="HIS_KIN"/>
    <property type="match status" value="1"/>
</dbReference>
<dbReference type="InterPro" id="IPR005467">
    <property type="entry name" value="His_kinase_dom"/>
</dbReference>
<dbReference type="GO" id="GO:0005886">
    <property type="term" value="C:plasma membrane"/>
    <property type="evidence" value="ECO:0007669"/>
    <property type="project" value="UniProtKB-SubCell"/>
</dbReference>
<keyword evidence="6" id="KW-0808">Transferase</keyword>
<evidence type="ECO:0000313" key="18">
    <source>
        <dbReference type="Proteomes" id="UP000677082"/>
    </source>
</evidence>
<keyword evidence="5" id="KW-0597">Phosphoprotein</keyword>
<accession>A0A920BQ52</accession>
<comment type="subcellular location">
    <subcellularLocation>
        <location evidence="3">Cell membrane</location>
    </subcellularLocation>
    <subcellularLocation>
        <location evidence="2">Membrane</location>
        <topology evidence="2">Multi-pass membrane protein</topology>
    </subcellularLocation>
</comment>
<protein>
    <recommendedName>
        <fullName evidence="14">Sensor-like histidine kinase SenX3</fullName>
        <ecNumber evidence="4">2.7.13.3</ecNumber>
    </recommendedName>
</protein>
<evidence type="ECO:0000256" key="2">
    <source>
        <dbReference type="ARBA" id="ARBA00004141"/>
    </source>
</evidence>
<evidence type="ECO:0000256" key="6">
    <source>
        <dbReference type="ARBA" id="ARBA00022679"/>
    </source>
</evidence>
<dbReference type="SUPFAM" id="SSF55874">
    <property type="entry name" value="ATPase domain of HSP90 chaperone/DNA topoisomerase II/histidine kinase"/>
    <property type="match status" value="1"/>
</dbReference>
<dbReference type="CDD" id="cd00075">
    <property type="entry name" value="HATPase"/>
    <property type="match status" value="1"/>
</dbReference>
<comment type="catalytic activity">
    <reaction evidence="1">
        <text>ATP + protein L-histidine = ADP + protein N-phospho-L-histidine.</text>
        <dbReference type="EC" id="2.7.13.3"/>
    </reaction>
</comment>
<dbReference type="Pfam" id="PF02518">
    <property type="entry name" value="HATPase_c"/>
    <property type="match status" value="1"/>
</dbReference>
<dbReference type="AlphaFoldDB" id="A0A920BQ52"/>
<dbReference type="Pfam" id="PF03924">
    <property type="entry name" value="CHASE"/>
    <property type="match status" value="1"/>
</dbReference>